<reference evidence="2 4" key="1">
    <citation type="submission" date="2008-03" db="EMBL/GenBank/DDBJ databases">
        <title>Annotation of Ixodes scapularis.</title>
        <authorList>
            <consortium name="Ixodes scapularis Genome Project Consortium"/>
            <person name="Caler E."/>
            <person name="Hannick L.I."/>
            <person name="Bidwell S."/>
            <person name="Joardar V."/>
            <person name="Thiagarajan M."/>
            <person name="Amedeo P."/>
            <person name="Galinsky K.J."/>
            <person name="Schobel S."/>
            <person name="Inman J."/>
            <person name="Hostetler J."/>
            <person name="Miller J."/>
            <person name="Hammond M."/>
            <person name="Megy K."/>
            <person name="Lawson D."/>
            <person name="Kodira C."/>
            <person name="Sutton G."/>
            <person name="Meyer J."/>
            <person name="Hill C.A."/>
            <person name="Birren B."/>
            <person name="Nene V."/>
            <person name="Collins F."/>
            <person name="Alarcon-Chaidez F."/>
            <person name="Wikel S."/>
            <person name="Strausberg R."/>
        </authorList>
    </citation>
    <scope>NUCLEOTIDE SEQUENCE [LARGE SCALE GENOMIC DNA]</scope>
    <source>
        <strain evidence="4">Wikel</strain>
        <strain evidence="2">Wikel colony</strain>
    </source>
</reference>
<keyword evidence="4" id="KW-1185">Reference proteome</keyword>
<sequence>MILNKGGCRDELPHQGHVAGCPISSQCPATPPCASVVTSWGTRGGSAGHPGVVNAKAVATSWQTVSRPHPSPKLRAPSKSADPTATASKFGRDTKTQSANATEDPGTGTNPVIDEQGAASTQKATAATSNSMPLLPTPSQEAAKSTTPPALMAVPVKVNELERVSQARLDLVYVFGEPSESIISYDAKIVPFSDHGFVAPEIFVGGPRDMRQRHDTPWKINASFLDSEDFTEETKHALEGVPEGGADVVCWENYKTVFRDSARMLGLCKSAEDQQARVHVTDTLKTLHEEKRSPGSFGKDIRYRKEQLLAILEEWYREAKSTRATNLPVHGLALTAKAEALALRMSKLEFKCSNGRLKQCKEQHGGSGAVCKDTVDTWRYHLAEILAQYMNKDIYNLIEAAFFYKNLAKRIYTATGG</sequence>
<proteinExistence type="predicted"/>
<feature type="region of interest" description="Disordered" evidence="1">
    <location>
        <begin position="61"/>
        <end position="147"/>
    </location>
</feature>
<gene>
    <name evidence="2" type="ORF">IscW_ISCW014879</name>
</gene>
<feature type="compositionally biased region" description="Low complexity" evidence="1">
    <location>
        <begin position="118"/>
        <end position="131"/>
    </location>
</feature>
<dbReference type="EMBL" id="DS933935">
    <property type="protein sequence ID" value="EEC18038.1"/>
    <property type="molecule type" value="Genomic_DNA"/>
</dbReference>
<dbReference type="OrthoDB" id="8961218at2759"/>
<dbReference type="PaxDb" id="6945-B7QGR6"/>
<feature type="compositionally biased region" description="Polar residues" evidence="1">
    <location>
        <begin position="137"/>
        <end position="147"/>
    </location>
</feature>
<dbReference type="GO" id="GO:0005634">
    <property type="term" value="C:nucleus"/>
    <property type="evidence" value="ECO:0000318"/>
    <property type="project" value="GO_Central"/>
</dbReference>
<protein>
    <submittedName>
        <fullName evidence="2 3">Uncharacterized protein</fullName>
    </submittedName>
</protein>
<dbReference type="VEuPathDB" id="VectorBase:ISCP_018318"/>
<accession>B7QGR6</accession>
<evidence type="ECO:0000313" key="4">
    <source>
        <dbReference type="Proteomes" id="UP000001555"/>
    </source>
</evidence>
<dbReference type="EnsemblMetazoa" id="ISCW014879-RA">
    <property type="protein sequence ID" value="ISCW014879-PA"/>
    <property type="gene ID" value="ISCW014879"/>
</dbReference>
<dbReference type="AlphaFoldDB" id="B7QGR6"/>
<name>B7QGR6_IXOSC</name>
<dbReference type="EMBL" id="ABJB010051582">
    <property type="status" value="NOT_ANNOTATED_CDS"/>
    <property type="molecule type" value="Genomic_DNA"/>
</dbReference>
<dbReference type="VEuPathDB" id="VectorBase:ISCW014879"/>
<reference evidence="3" key="2">
    <citation type="submission" date="2020-05" db="UniProtKB">
        <authorList>
            <consortium name="EnsemblMetazoa"/>
        </authorList>
    </citation>
    <scope>IDENTIFICATION</scope>
    <source>
        <strain evidence="3">wikel</strain>
    </source>
</reference>
<dbReference type="Proteomes" id="UP000001555">
    <property type="component" value="Unassembled WGS sequence"/>
</dbReference>
<dbReference type="Gene3D" id="1.10.10.60">
    <property type="entry name" value="Homeodomain-like"/>
    <property type="match status" value="1"/>
</dbReference>
<organism>
    <name type="scientific">Ixodes scapularis</name>
    <name type="common">Black-legged tick</name>
    <name type="synonym">Deer tick</name>
    <dbReference type="NCBI Taxonomy" id="6945"/>
    <lineage>
        <taxon>Eukaryota</taxon>
        <taxon>Metazoa</taxon>
        <taxon>Ecdysozoa</taxon>
        <taxon>Arthropoda</taxon>
        <taxon>Chelicerata</taxon>
        <taxon>Arachnida</taxon>
        <taxon>Acari</taxon>
        <taxon>Parasitiformes</taxon>
        <taxon>Ixodida</taxon>
        <taxon>Ixodoidea</taxon>
        <taxon>Ixodidae</taxon>
        <taxon>Ixodinae</taxon>
        <taxon>Ixodes</taxon>
    </lineage>
</organism>
<dbReference type="HOGENOM" id="CLU_659346_0_0_1"/>
<evidence type="ECO:0000313" key="2">
    <source>
        <dbReference type="EMBL" id="EEC18038.1"/>
    </source>
</evidence>
<dbReference type="GO" id="GO:0003677">
    <property type="term" value="F:DNA binding"/>
    <property type="evidence" value="ECO:0000318"/>
    <property type="project" value="GO_Central"/>
</dbReference>
<evidence type="ECO:0000256" key="1">
    <source>
        <dbReference type="SAM" id="MobiDB-lite"/>
    </source>
</evidence>
<evidence type="ECO:0000313" key="3">
    <source>
        <dbReference type="EnsemblMetazoa" id="ISCW014879-PA"/>
    </source>
</evidence>
<dbReference type="VEuPathDB" id="VectorBase:ISCI014879"/>
<dbReference type="EMBL" id="ABJB010123863">
    <property type="status" value="NOT_ANNOTATED_CDS"/>
    <property type="molecule type" value="Genomic_DNA"/>
</dbReference>
<dbReference type="InParanoid" id="B7QGR6"/>